<dbReference type="GO" id="GO:0016787">
    <property type="term" value="F:hydrolase activity"/>
    <property type="evidence" value="ECO:0007669"/>
    <property type="project" value="UniProtKB-KW"/>
</dbReference>
<dbReference type="AlphaFoldDB" id="A0AAN5UI26"/>
<feature type="domain" description="Serine aminopeptidase S33" evidence="2">
    <location>
        <begin position="23"/>
        <end position="262"/>
    </location>
</feature>
<dbReference type="EMBL" id="DADPIR010000073">
    <property type="protein sequence ID" value="HAZ7494749.1"/>
    <property type="molecule type" value="Genomic_DNA"/>
</dbReference>
<dbReference type="Proteomes" id="UP000868636">
    <property type="component" value="Unassembled WGS sequence"/>
</dbReference>
<feature type="compositionally biased region" description="Polar residues" evidence="1">
    <location>
        <begin position="1"/>
        <end position="19"/>
    </location>
</feature>
<accession>A0AAN5UI26</accession>
<dbReference type="PANTHER" id="PTHR47751:SF2">
    <property type="entry name" value="DLTD N-TERMINAL DOMAIN PROTEIN (AFU_ORTHOLOGUE AFUA_8G00380)-RELATED"/>
    <property type="match status" value="1"/>
</dbReference>
<proteinExistence type="predicted"/>
<dbReference type="SUPFAM" id="SSF53474">
    <property type="entry name" value="alpha/beta-Hydrolases"/>
    <property type="match status" value="1"/>
</dbReference>
<sequence>MSISTHKISEGITLTTRSPSGGEKKPTIILCHGFCGIREILLPQFAEVFTQAGFVTITFDYRGFGDSDGERGRLIPEMQIDDIVTVINWAKEQPFIDKERVGLWGTSLGGGHVFGAAVKDGGVKCIVSQLAFADGEKNITLNMSCEEKKEFISTLEKLDNIKKTSGREKFVSITRILNDTESINFFEKNRTQYPSMDIKIPFLTVKEMMAYKPMDYAAQVTCPSLIVVAEKDTVNPIEQGIELYNSVKHEDKWLYFVNDAQHYDAYSGKYFDEISAVETEWFKYYLL</sequence>
<reference evidence="3" key="2">
    <citation type="submission" date="2021-03" db="EMBL/GenBank/DDBJ databases">
        <authorList>
            <consortium name="NCBI Pathogen Detection Project"/>
        </authorList>
    </citation>
    <scope>NUCLEOTIDE SEQUENCE</scope>
    <source>
        <strain evidence="3">SJP41</strain>
    </source>
</reference>
<protein>
    <submittedName>
        <fullName evidence="3">Alpha/beta hydrolase</fullName>
    </submittedName>
</protein>
<dbReference type="InterPro" id="IPR051411">
    <property type="entry name" value="Polyketide_trans_af380"/>
</dbReference>
<gene>
    <name evidence="3" type="ORF">J8F57_005073</name>
</gene>
<dbReference type="Pfam" id="PF12146">
    <property type="entry name" value="Hydrolase_4"/>
    <property type="match status" value="1"/>
</dbReference>
<evidence type="ECO:0000259" key="2">
    <source>
        <dbReference type="Pfam" id="PF12146"/>
    </source>
</evidence>
<dbReference type="Gene3D" id="3.40.50.1820">
    <property type="entry name" value="alpha/beta hydrolase"/>
    <property type="match status" value="1"/>
</dbReference>
<dbReference type="Gene3D" id="1.10.10.800">
    <property type="match status" value="1"/>
</dbReference>
<dbReference type="InterPro" id="IPR029058">
    <property type="entry name" value="AB_hydrolase_fold"/>
</dbReference>
<organism evidence="3 4">
    <name type="scientific">Escherichia coli</name>
    <dbReference type="NCBI Taxonomy" id="562"/>
    <lineage>
        <taxon>Bacteria</taxon>
        <taxon>Pseudomonadati</taxon>
        <taxon>Pseudomonadota</taxon>
        <taxon>Gammaproteobacteria</taxon>
        <taxon>Enterobacterales</taxon>
        <taxon>Enterobacteriaceae</taxon>
        <taxon>Escherichia</taxon>
    </lineage>
</organism>
<feature type="region of interest" description="Disordered" evidence="1">
    <location>
        <begin position="1"/>
        <end position="23"/>
    </location>
</feature>
<evidence type="ECO:0000313" key="3">
    <source>
        <dbReference type="EMBL" id="HAZ7494749.1"/>
    </source>
</evidence>
<dbReference type="PANTHER" id="PTHR47751">
    <property type="entry name" value="SUPERFAMILY HYDROLASE, PUTATIVE (AFU_ORTHOLOGUE AFUA_2G16580)-RELATED"/>
    <property type="match status" value="1"/>
</dbReference>
<reference evidence="3" key="1">
    <citation type="journal article" date="2018" name="Genome Biol.">
        <title>SKESA: strategic k-mer extension for scrupulous assemblies.</title>
        <authorList>
            <person name="Souvorov A."/>
            <person name="Agarwala R."/>
            <person name="Lipman D.J."/>
        </authorList>
    </citation>
    <scope>NUCLEOTIDE SEQUENCE</scope>
    <source>
        <strain evidence="3">SJP41</strain>
    </source>
</reference>
<name>A0AAN5UI26_ECOLX</name>
<dbReference type="InterPro" id="IPR022742">
    <property type="entry name" value="Hydrolase_4"/>
</dbReference>
<keyword evidence="3" id="KW-0378">Hydrolase</keyword>
<dbReference type="RefSeq" id="WP_124353611.1">
    <property type="nucleotide sequence ID" value="NZ_PQTD01000061.1"/>
</dbReference>
<comment type="caution">
    <text evidence="3">The sequence shown here is derived from an EMBL/GenBank/DDBJ whole genome shotgun (WGS) entry which is preliminary data.</text>
</comment>
<evidence type="ECO:0000313" key="4">
    <source>
        <dbReference type="Proteomes" id="UP000868636"/>
    </source>
</evidence>
<evidence type="ECO:0000256" key="1">
    <source>
        <dbReference type="SAM" id="MobiDB-lite"/>
    </source>
</evidence>